<name>A0A7S8MYC2_9MICO</name>
<protein>
    <recommendedName>
        <fullName evidence="3">SGNH hydrolase-type esterase domain-containing protein</fullName>
    </recommendedName>
</protein>
<evidence type="ECO:0000313" key="1">
    <source>
        <dbReference type="EMBL" id="QPE04938.1"/>
    </source>
</evidence>
<keyword evidence="2" id="KW-1185">Reference proteome</keyword>
<dbReference type="AlphaFoldDB" id="A0A7S8MYC2"/>
<dbReference type="RefSeq" id="WP_195692959.1">
    <property type="nucleotide sequence ID" value="NZ_CP064760.1"/>
</dbReference>
<accession>A0A7S8MYC2</accession>
<dbReference type="Proteomes" id="UP000594480">
    <property type="component" value="Chromosome"/>
</dbReference>
<dbReference type="EMBL" id="CP064760">
    <property type="protein sequence ID" value="QPE04938.1"/>
    <property type="molecule type" value="Genomic_DNA"/>
</dbReference>
<sequence length="97" mass="10489">MNAYAPRDWIPGVNSDITAFAAAHPGTMIADWAGAIDPHVDYLAGDRIHPGTSGGRIYADAVLGAIRHAENQRAIDVYLAETRAYREAAREDARIAQ</sequence>
<evidence type="ECO:0000313" key="2">
    <source>
        <dbReference type="Proteomes" id="UP000594480"/>
    </source>
</evidence>
<dbReference type="KEGG" id="msf:IT882_02100"/>
<organism evidence="1 2">
    <name type="scientific">Microbacterium schleiferi</name>
    <dbReference type="NCBI Taxonomy" id="69362"/>
    <lineage>
        <taxon>Bacteria</taxon>
        <taxon>Bacillati</taxon>
        <taxon>Actinomycetota</taxon>
        <taxon>Actinomycetes</taxon>
        <taxon>Micrococcales</taxon>
        <taxon>Microbacteriaceae</taxon>
        <taxon>Microbacterium</taxon>
    </lineage>
</organism>
<gene>
    <name evidence="1" type="ORF">IT882_02100</name>
</gene>
<reference evidence="1 2" key="1">
    <citation type="submission" date="2020-11" db="EMBL/GenBank/DDBJ databases">
        <title>Amino acid is mineralized and recycled by bacteria in oceanic microbiome.</title>
        <authorList>
            <person name="Zheng L.Y."/>
        </authorList>
    </citation>
    <scope>NUCLEOTIDE SEQUENCE [LARGE SCALE GENOMIC DNA]</scope>
    <source>
        <strain evidence="1 2">A32-1</strain>
    </source>
</reference>
<dbReference type="SUPFAM" id="SSF52266">
    <property type="entry name" value="SGNH hydrolase"/>
    <property type="match status" value="1"/>
</dbReference>
<proteinExistence type="predicted"/>
<evidence type="ECO:0008006" key="3">
    <source>
        <dbReference type="Google" id="ProtNLM"/>
    </source>
</evidence>